<evidence type="ECO:0008006" key="3">
    <source>
        <dbReference type="Google" id="ProtNLM"/>
    </source>
</evidence>
<sequence length="241" mass="28879">METRTINISMATLIRRWKNTKDGIWEKLEKLVTNFYKNLFMEEVEHELFCLWEAFPSFVFDNREELTNMISLKEVKRTIFNMNSFKAFCLDDFQQIFSYPSKVDEINDTLIALILKIDRIRNMKNFMTISLYNVAYKIIIEILAQRLRHMILKLGSFIPIRQWLDNIIIVQEAYNRLYWSFVWETLEDIVSHLAIADDLLFTKAEVSQVKPIRTILKLFCKIFEQNVSFNKSQIYFSRNVP</sequence>
<dbReference type="AlphaFoldDB" id="A0A371EW33"/>
<evidence type="ECO:0000313" key="2">
    <source>
        <dbReference type="Proteomes" id="UP000257109"/>
    </source>
</evidence>
<name>A0A371EW33_MUCPR</name>
<dbReference type="EMBL" id="QJKJ01011808">
    <property type="protein sequence ID" value="RDX70179.1"/>
    <property type="molecule type" value="Genomic_DNA"/>
</dbReference>
<keyword evidence="2" id="KW-1185">Reference proteome</keyword>
<reference evidence="1" key="1">
    <citation type="submission" date="2018-05" db="EMBL/GenBank/DDBJ databases">
        <title>Draft genome of Mucuna pruriens seed.</title>
        <authorList>
            <person name="Nnadi N.E."/>
            <person name="Vos R."/>
            <person name="Hasami M.H."/>
            <person name="Devisetty U.K."/>
            <person name="Aguiy J.C."/>
        </authorList>
    </citation>
    <scope>NUCLEOTIDE SEQUENCE [LARGE SCALE GENOMIC DNA]</scope>
    <source>
        <strain evidence="1">JCA_2017</strain>
    </source>
</reference>
<gene>
    <name evidence="1" type="ORF">CR513_50606</name>
</gene>
<proteinExistence type="predicted"/>
<dbReference type="Proteomes" id="UP000257109">
    <property type="component" value="Unassembled WGS sequence"/>
</dbReference>
<dbReference type="STRING" id="157652.A0A371EW33"/>
<dbReference type="OrthoDB" id="1934719at2759"/>
<evidence type="ECO:0000313" key="1">
    <source>
        <dbReference type="EMBL" id="RDX70179.1"/>
    </source>
</evidence>
<comment type="caution">
    <text evidence="1">The sequence shown here is derived from an EMBL/GenBank/DDBJ whole genome shotgun (WGS) entry which is preliminary data.</text>
</comment>
<organism evidence="1 2">
    <name type="scientific">Mucuna pruriens</name>
    <name type="common">Velvet bean</name>
    <name type="synonym">Dolichos pruriens</name>
    <dbReference type="NCBI Taxonomy" id="157652"/>
    <lineage>
        <taxon>Eukaryota</taxon>
        <taxon>Viridiplantae</taxon>
        <taxon>Streptophyta</taxon>
        <taxon>Embryophyta</taxon>
        <taxon>Tracheophyta</taxon>
        <taxon>Spermatophyta</taxon>
        <taxon>Magnoliopsida</taxon>
        <taxon>eudicotyledons</taxon>
        <taxon>Gunneridae</taxon>
        <taxon>Pentapetalae</taxon>
        <taxon>rosids</taxon>
        <taxon>fabids</taxon>
        <taxon>Fabales</taxon>
        <taxon>Fabaceae</taxon>
        <taxon>Papilionoideae</taxon>
        <taxon>50 kb inversion clade</taxon>
        <taxon>NPAAA clade</taxon>
        <taxon>indigoferoid/millettioid clade</taxon>
        <taxon>Phaseoleae</taxon>
        <taxon>Mucuna</taxon>
    </lineage>
</organism>
<accession>A0A371EW33</accession>
<feature type="non-terminal residue" evidence="1">
    <location>
        <position position="1"/>
    </location>
</feature>
<protein>
    <recommendedName>
        <fullName evidence="3">Reverse transcriptase domain-containing protein</fullName>
    </recommendedName>
</protein>